<keyword evidence="4" id="KW-1185">Reference proteome</keyword>
<dbReference type="Proteomes" id="UP001203207">
    <property type="component" value="Unassembled WGS sequence"/>
</dbReference>
<dbReference type="Pfam" id="PF23336">
    <property type="entry name" value="HTH_TbsP_C"/>
    <property type="match status" value="1"/>
</dbReference>
<accession>A0AAE3FVS2</accession>
<sequence length="270" mass="28942">MQSNLLEPAVDDILKKTVSAADGELLVVDPSKETLEALVSVAAEAETDLDVSVLARETVLKQVTSDFIFSSRMADLVAAEQLSLHVLDTVADNSLLLWDDAVLAIVSGTDSVSALAATDVDFIRSVQASYEAQISDAPVFSLRTPPLSEVRKTLQMEISAAAQTDFDAMLGSIDRMGENEPVDEVVISLLTAAKNDVLLYDISKWGEDVGVASKATFSRTKTRLEDAAVIETEKVPIDVGRPRLRLTLSPTLTTKEPAAIVAATREAIAR</sequence>
<dbReference type="InterPro" id="IPR056163">
    <property type="entry name" value="TbsP_C"/>
</dbReference>
<dbReference type="RefSeq" id="WP_250583262.1">
    <property type="nucleotide sequence ID" value="NZ_JAKRVX010000002.1"/>
</dbReference>
<dbReference type="InterPro" id="IPR043859">
    <property type="entry name" value="TbsP-like_N"/>
</dbReference>
<evidence type="ECO:0000259" key="1">
    <source>
        <dbReference type="Pfam" id="PF19138"/>
    </source>
</evidence>
<feature type="domain" description="Transcriptional regulator TbsP-like C-terminal" evidence="2">
    <location>
        <begin position="146"/>
        <end position="263"/>
    </location>
</feature>
<evidence type="ECO:0000259" key="2">
    <source>
        <dbReference type="Pfam" id="PF23336"/>
    </source>
</evidence>
<proteinExistence type="predicted"/>
<evidence type="ECO:0000313" key="3">
    <source>
        <dbReference type="EMBL" id="MCL9816233.1"/>
    </source>
</evidence>
<protein>
    <submittedName>
        <fullName evidence="3">DUF5821 family protein</fullName>
    </submittedName>
</protein>
<comment type="caution">
    <text evidence="3">The sequence shown here is derived from an EMBL/GenBank/DDBJ whole genome shotgun (WGS) entry which is preliminary data.</text>
</comment>
<organism evidence="3 4">
    <name type="scientific">Natronocalculus amylovorans</name>
    <dbReference type="NCBI Taxonomy" id="2917812"/>
    <lineage>
        <taxon>Archaea</taxon>
        <taxon>Methanobacteriati</taxon>
        <taxon>Methanobacteriota</taxon>
        <taxon>Stenosarchaea group</taxon>
        <taxon>Halobacteria</taxon>
        <taxon>Halobacteriales</taxon>
        <taxon>Haloferacaceae</taxon>
        <taxon>Natronocalculus</taxon>
    </lineage>
</organism>
<evidence type="ECO:0000313" key="4">
    <source>
        <dbReference type="Proteomes" id="UP001203207"/>
    </source>
</evidence>
<feature type="domain" description="Transcriptional regulator TbsP N-terminal" evidence="1">
    <location>
        <begin position="2"/>
        <end position="145"/>
    </location>
</feature>
<reference evidence="3" key="2">
    <citation type="submission" date="2022-02" db="EMBL/GenBank/DDBJ databases">
        <authorList>
            <person name="Elcheninov A.G."/>
            <person name="Sorokin D.Y."/>
            <person name="Kublanov I.V."/>
        </authorList>
    </citation>
    <scope>NUCLEOTIDE SEQUENCE</scope>
    <source>
        <strain evidence="3">AArc-St2</strain>
    </source>
</reference>
<gene>
    <name evidence="3" type="ORF">AArcSt2_04675</name>
</gene>
<dbReference type="NCBIfam" id="NF047393">
    <property type="entry name" value="TransRegTbspHalo"/>
    <property type="match status" value="1"/>
</dbReference>
<dbReference type="AlphaFoldDB" id="A0AAE3FVS2"/>
<dbReference type="Pfam" id="PF19138">
    <property type="entry name" value="TbsP_N"/>
    <property type="match status" value="1"/>
</dbReference>
<name>A0AAE3FVS2_9EURY</name>
<reference evidence="3" key="1">
    <citation type="journal article" date="2022" name="Syst. Appl. Microbiol.">
        <title>Natronocalculus amylovorans gen. nov., sp. nov., and Natranaeroarchaeum aerophilus sp. nov., dominant culturable amylolytic natronoarchaea from hypersaline soda lakes in southwestern Siberia.</title>
        <authorList>
            <person name="Sorokin D.Y."/>
            <person name="Elcheninov A.G."/>
            <person name="Khizhniak T.V."/>
            <person name="Koenen M."/>
            <person name="Bale N.J."/>
            <person name="Damste J.S.S."/>
            <person name="Kublanov I.V."/>
        </authorList>
    </citation>
    <scope>NUCLEOTIDE SEQUENCE</scope>
    <source>
        <strain evidence="3">AArc-St2</strain>
    </source>
</reference>
<dbReference type="EMBL" id="JAKRVX010000002">
    <property type="protein sequence ID" value="MCL9816233.1"/>
    <property type="molecule type" value="Genomic_DNA"/>
</dbReference>